<dbReference type="GO" id="GO:0006508">
    <property type="term" value="P:proteolysis"/>
    <property type="evidence" value="ECO:0007669"/>
    <property type="project" value="UniProtKB-KW"/>
</dbReference>
<dbReference type="PANTHER" id="PTHR47053">
    <property type="entry name" value="MUREIN DD-ENDOPEPTIDASE MEPH-RELATED"/>
    <property type="match status" value="1"/>
</dbReference>
<sequence length="279" mass="31227">MDTAINNTAIINTAIAPLRKDPDRRGELTDEDFYGEKVIILSEVKNGFSYIRTDYGYEGFALNCNLIQDECKVREWEDSYKMVVVNSFADIVAVPSVRGEILITLCRGALISVLGEADSQGYVQVRLVNGVIGYIKISLLGRYKVDYSLEMEDKLRYDIIQTALSYMGCQYRWGGKSPLGLDCSGLTFMAYQMNGITIYRDASIKEGYPIKPIPPDQKKPGDLLFFGGHVAMYLGEDRYIHSTARKGSDGVVINSLNAEDPLYREDLAMRLIEVGSIFS</sequence>
<evidence type="ECO:0000259" key="5">
    <source>
        <dbReference type="PROSITE" id="PS51935"/>
    </source>
</evidence>
<dbReference type="AlphaFoldDB" id="A0A7I8DIR4"/>
<reference evidence="6 7" key="2">
    <citation type="submission" date="2020-08" db="EMBL/GenBank/DDBJ databases">
        <authorList>
            <person name="Ueki A."/>
            <person name="Tonouchi A."/>
        </authorList>
    </citation>
    <scope>NUCLEOTIDE SEQUENCE [LARGE SCALE GENOMIC DNA]</scope>
    <source>
        <strain evidence="6 7">CTTW</strain>
    </source>
</reference>
<gene>
    <name evidence="6" type="ORF">bsdcttw_13940</name>
</gene>
<evidence type="ECO:0000256" key="3">
    <source>
        <dbReference type="ARBA" id="ARBA00022801"/>
    </source>
</evidence>
<keyword evidence="7" id="KW-1185">Reference proteome</keyword>
<keyword evidence="4" id="KW-0788">Thiol protease</keyword>
<dbReference type="Gene3D" id="3.90.1720.10">
    <property type="entry name" value="endopeptidase domain like (from Nostoc punctiforme)"/>
    <property type="match status" value="1"/>
</dbReference>
<evidence type="ECO:0000313" key="6">
    <source>
        <dbReference type="EMBL" id="BCJ98353.1"/>
    </source>
</evidence>
<organism evidence="6 7">
    <name type="scientific">Anaerocolumna chitinilytica</name>
    <dbReference type="NCBI Taxonomy" id="1727145"/>
    <lineage>
        <taxon>Bacteria</taxon>
        <taxon>Bacillati</taxon>
        <taxon>Bacillota</taxon>
        <taxon>Clostridia</taxon>
        <taxon>Lachnospirales</taxon>
        <taxon>Lachnospiraceae</taxon>
        <taxon>Anaerocolumna</taxon>
    </lineage>
</organism>
<reference evidence="6 7" key="1">
    <citation type="submission" date="2020-08" db="EMBL/GenBank/DDBJ databases">
        <title>Draft genome sequencing of an Anaerocolumna strain isolated from anoxic soil subjected to BSD treatment.</title>
        <authorList>
            <person name="Uek A."/>
            <person name="Tonouchi A."/>
        </authorList>
    </citation>
    <scope>NUCLEOTIDE SEQUENCE [LARGE SCALE GENOMIC DNA]</scope>
    <source>
        <strain evidence="6 7">CTTW</strain>
    </source>
</reference>
<dbReference type="InterPro" id="IPR000064">
    <property type="entry name" value="NLP_P60_dom"/>
</dbReference>
<dbReference type="Gene3D" id="2.30.30.40">
    <property type="entry name" value="SH3 Domains"/>
    <property type="match status" value="2"/>
</dbReference>
<dbReference type="Proteomes" id="UP000515703">
    <property type="component" value="Chromosome"/>
</dbReference>
<keyword evidence="2" id="KW-0645">Protease</keyword>
<feature type="domain" description="NlpC/P60" evidence="5">
    <location>
        <begin position="153"/>
        <end position="275"/>
    </location>
</feature>
<evidence type="ECO:0000256" key="1">
    <source>
        <dbReference type="ARBA" id="ARBA00007074"/>
    </source>
</evidence>
<evidence type="ECO:0000256" key="4">
    <source>
        <dbReference type="ARBA" id="ARBA00022807"/>
    </source>
</evidence>
<accession>A0A7I8DIR4</accession>
<evidence type="ECO:0000313" key="7">
    <source>
        <dbReference type="Proteomes" id="UP000515703"/>
    </source>
</evidence>
<dbReference type="InterPro" id="IPR051202">
    <property type="entry name" value="Peptidase_C40"/>
</dbReference>
<proteinExistence type="inferred from homology"/>
<dbReference type="EMBL" id="AP023368">
    <property type="protein sequence ID" value="BCJ98353.1"/>
    <property type="molecule type" value="Genomic_DNA"/>
</dbReference>
<dbReference type="InterPro" id="IPR038765">
    <property type="entry name" value="Papain-like_cys_pep_sf"/>
</dbReference>
<dbReference type="KEGG" id="acht:bsdcttw_13940"/>
<evidence type="ECO:0000256" key="2">
    <source>
        <dbReference type="ARBA" id="ARBA00022670"/>
    </source>
</evidence>
<keyword evidence="3" id="KW-0378">Hydrolase</keyword>
<name>A0A7I8DIR4_9FIRM</name>
<comment type="similarity">
    <text evidence="1">Belongs to the peptidase C40 family.</text>
</comment>
<dbReference type="SUPFAM" id="SSF54001">
    <property type="entry name" value="Cysteine proteinases"/>
    <property type="match status" value="1"/>
</dbReference>
<protein>
    <recommendedName>
        <fullName evidence="5">NlpC/P60 domain-containing protein</fullName>
    </recommendedName>
</protein>
<dbReference type="PANTHER" id="PTHR47053:SF1">
    <property type="entry name" value="MUREIN DD-ENDOPEPTIDASE MEPH-RELATED"/>
    <property type="match status" value="1"/>
</dbReference>
<dbReference type="PROSITE" id="PS51935">
    <property type="entry name" value="NLPC_P60"/>
    <property type="match status" value="1"/>
</dbReference>
<dbReference type="GO" id="GO:0008234">
    <property type="term" value="F:cysteine-type peptidase activity"/>
    <property type="evidence" value="ECO:0007669"/>
    <property type="project" value="UniProtKB-KW"/>
</dbReference>
<dbReference type="Pfam" id="PF00877">
    <property type="entry name" value="NLPC_P60"/>
    <property type="match status" value="1"/>
</dbReference>